<evidence type="ECO:0000256" key="1">
    <source>
        <dbReference type="SAM" id="MobiDB-lite"/>
    </source>
</evidence>
<gene>
    <name evidence="3" type="ORF">HU200_037588</name>
</gene>
<dbReference type="AlphaFoldDB" id="A0A835EMN8"/>
<organism evidence="3 4">
    <name type="scientific">Digitaria exilis</name>
    <dbReference type="NCBI Taxonomy" id="1010633"/>
    <lineage>
        <taxon>Eukaryota</taxon>
        <taxon>Viridiplantae</taxon>
        <taxon>Streptophyta</taxon>
        <taxon>Embryophyta</taxon>
        <taxon>Tracheophyta</taxon>
        <taxon>Spermatophyta</taxon>
        <taxon>Magnoliopsida</taxon>
        <taxon>Liliopsida</taxon>
        <taxon>Poales</taxon>
        <taxon>Poaceae</taxon>
        <taxon>PACMAD clade</taxon>
        <taxon>Panicoideae</taxon>
        <taxon>Panicodae</taxon>
        <taxon>Paniceae</taxon>
        <taxon>Anthephorinae</taxon>
        <taxon>Digitaria</taxon>
    </lineage>
</organism>
<evidence type="ECO:0000256" key="2">
    <source>
        <dbReference type="SAM" id="SignalP"/>
    </source>
</evidence>
<feature type="signal peptide" evidence="2">
    <location>
        <begin position="1"/>
        <end position="23"/>
    </location>
</feature>
<feature type="chain" id="PRO_5032458120" evidence="2">
    <location>
        <begin position="24"/>
        <end position="76"/>
    </location>
</feature>
<dbReference type="OrthoDB" id="695866at2759"/>
<dbReference type="EMBL" id="JACEFO010001897">
    <property type="protein sequence ID" value="KAF8695358.1"/>
    <property type="molecule type" value="Genomic_DNA"/>
</dbReference>
<dbReference type="Proteomes" id="UP000636709">
    <property type="component" value="Unassembled WGS sequence"/>
</dbReference>
<reference evidence="3" key="1">
    <citation type="submission" date="2020-07" db="EMBL/GenBank/DDBJ databases">
        <title>Genome sequence and genetic diversity analysis of an under-domesticated orphan crop, white fonio (Digitaria exilis).</title>
        <authorList>
            <person name="Bennetzen J.L."/>
            <person name="Chen S."/>
            <person name="Ma X."/>
            <person name="Wang X."/>
            <person name="Yssel A.E.J."/>
            <person name="Chaluvadi S.R."/>
            <person name="Johnson M."/>
            <person name="Gangashetty P."/>
            <person name="Hamidou F."/>
            <person name="Sanogo M.D."/>
            <person name="Zwaenepoel A."/>
            <person name="Wallace J."/>
            <person name="Van De Peer Y."/>
            <person name="Van Deynze A."/>
        </authorList>
    </citation>
    <scope>NUCLEOTIDE SEQUENCE</scope>
    <source>
        <tissue evidence="3">Leaves</tissue>
    </source>
</reference>
<accession>A0A835EMN8</accession>
<sequence length="76" mass="7662">MEAGRRKKALVLTMILLIASSSALQGEAGGGGHGRNHGRVVAESIPAVMPEGKGPGLSNCTHNPTQPKAGPCPPPV</sequence>
<protein>
    <submittedName>
        <fullName evidence="3">Uncharacterized protein</fullName>
    </submittedName>
</protein>
<evidence type="ECO:0000313" key="3">
    <source>
        <dbReference type="EMBL" id="KAF8695358.1"/>
    </source>
</evidence>
<proteinExistence type="predicted"/>
<evidence type="ECO:0000313" key="4">
    <source>
        <dbReference type="Proteomes" id="UP000636709"/>
    </source>
</evidence>
<keyword evidence="4" id="KW-1185">Reference proteome</keyword>
<feature type="region of interest" description="Disordered" evidence="1">
    <location>
        <begin position="49"/>
        <end position="76"/>
    </location>
</feature>
<name>A0A835EMN8_9POAL</name>
<comment type="caution">
    <text evidence="3">The sequence shown here is derived from an EMBL/GenBank/DDBJ whole genome shotgun (WGS) entry which is preliminary data.</text>
</comment>
<keyword evidence="2" id="KW-0732">Signal</keyword>